<sequence>MPTQLHTMQLADQALRHTATAEPLTEHYDAETGEYRRQEHGIVQNLIGEVIEISFRDRKTPEGARANIAQWLRDMAAEMHAVADAVDRTP</sequence>
<accession>A0ABW1DQI5</accession>
<gene>
    <name evidence="1" type="ORF">ACFPQ6_17220</name>
</gene>
<dbReference type="RefSeq" id="WP_380051701.1">
    <property type="nucleotide sequence ID" value="NZ_JBHSOH010000035.1"/>
</dbReference>
<protein>
    <submittedName>
        <fullName evidence="1">Uncharacterized protein</fullName>
    </submittedName>
</protein>
<comment type="caution">
    <text evidence="1">The sequence shown here is derived from an EMBL/GenBank/DDBJ whole genome shotgun (WGS) entry which is preliminary data.</text>
</comment>
<evidence type="ECO:0000313" key="2">
    <source>
        <dbReference type="Proteomes" id="UP001595979"/>
    </source>
</evidence>
<evidence type="ECO:0000313" key="1">
    <source>
        <dbReference type="EMBL" id="MFC5850046.1"/>
    </source>
</evidence>
<reference evidence="2" key="1">
    <citation type="journal article" date="2019" name="Int. J. Syst. Evol. Microbiol.">
        <title>The Global Catalogue of Microorganisms (GCM) 10K type strain sequencing project: providing services to taxonomists for standard genome sequencing and annotation.</title>
        <authorList>
            <consortium name="The Broad Institute Genomics Platform"/>
            <consortium name="The Broad Institute Genome Sequencing Center for Infectious Disease"/>
            <person name="Wu L."/>
            <person name="Ma J."/>
        </authorList>
    </citation>
    <scope>NUCLEOTIDE SEQUENCE [LARGE SCALE GENOMIC DNA]</scope>
    <source>
        <strain evidence="2">CGMCC 1.15053</strain>
    </source>
</reference>
<name>A0ABW1DQI5_9DEIO</name>
<organism evidence="1 2">
    <name type="scientific">Deinococcus petrolearius</name>
    <dbReference type="NCBI Taxonomy" id="1751295"/>
    <lineage>
        <taxon>Bacteria</taxon>
        <taxon>Thermotogati</taxon>
        <taxon>Deinococcota</taxon>
        <taxon>Deinococci</taxon>
        <taxon>Deinococcales</taxon>
        <taxon>Deinococcaceae</taxon>
        <taxon>Deinococcus</taxon>
    </lineage>
</organism>
<dbReference type="EMBL" id="JBHSOH010000035">
    <property type="protein sequence ID" value="MFC5850046.1"/>
    <property type="molecule type" value="Genomic_DNA"/>
</dbReference>
<keyword evidence="2" id="KW-1185">Reference proteome</keyword>
<dbReference type="Proteomes" id="UP001595979">
    <property type="component" value="Unassembled WGS sequence"/>
</dbReference>
<proteinExistence type="predicted"/>